<evidence type="ECO:0000259" key="9">
    <source>
        <dbReference type="PROSITE" id="PS50109"/>
    </source>
</evidence>
<evidence type="ECO:0000256" key="6">
    <source>
        <dbReference type="ARBA" id="ARBA00022777"/>
    </source>
</evidence>
<evidence type="ECO:0000313" key="10">
    <source>
        <dbReference type="EMBL" id="KYO68044.1"/>
    </source>
</evidence>
<dbReference type="InterPro" id="IPR003594">
    <property type="entry name" value="HATPase_dom"/>
</dbReference>
<dbReference type="SMART" id="SM00387">
    <property type="entry name" value="HATPase_c"/>
    <property type="match status" value="1"/>
</dbReference>
<keyword evidence="7" id="KW-0067">ATP-binding</keyword>
<dbReference type="RefSeq" id="WP_068747527.1">
    <property type="nucleotide sequence ID" value="NZ_LOHZ01000019.1"/>
</dbReference>
<dbReference type="Gene3D" id="1.10.287.130">
    <property type="match status" value="1"/>
</dbReference>
<organism evidence="10 11">
    <name type="scientific">Thermovenabulum gondwanense</name>
    <dbReference type="NCBI Taxonomy" id="520767"/>
    <lineage>
        <taxon>Bacteria</taxon>
        <taxon>Bacillati</taxon>
        <taxon>Bacillota</taxon>
        <taxon>Clostridia</taxon>
        <taxon>Thermosediminibacterales</taxon>
        <taxon>Thermosediminibacteraceae</taxon>
        <taxon>Thermovenabulum</taxon>
    </lineage>
</organism>
<gene>
    <name evidence="10" type="primary">kinA</name>
    <name evidence="10" type="ORF">ATZ99_03550</name>
</gene>
<evidence type="ECO:0000256" key="3">
    <source>
        <dbReference type="ARBA" id="ARBA00022553"/>
    </source>
</evidence>
<dbReference type="PROSITE" id="PS50109">
    <property type="entry name" value="HIS_KIN"/>
    <property type="match status" value="1"/>
</dbReference>
<keyword evidence="5" id="KW-0547">Nucleotide-binding</keyword>
<evidence type="ECO:0000256" key="7">
    <source>
        <dbReference type="ARBA" id="ARBA00022840"/>
    </source>
</evidence>
<dbReference type="InterPro" id="IPR003661">
    <property type="entry name" value="HisK_dim/P_dom"/>
</dbReference>
<evidence type="ECO:0000256" key="5">
    <source>
        <dbReference type="ARBA" id="ARBA00022741"/>
    </source>
</evidence>
<dbReference type="Proteomes" id="UP000075737">
    <property type="component" value="Unassembled WGS sequence"/>
</dbReference>
<comment type="catalytic activity">
    <reaction evidence="1">
        <text>ATP + protein L-histidine = ADP + protein N-phospho-L-histidine.</text>
        <dbReference type="EC" id="2.7.13.3"/>
    </reaction>
</comment>
<dbReference type="InterPro" id="IPR036890">
    <property type="entry name" value="HATPase_C_sf"/>
</dbReference>
<dbReference type="Pfam" id="PF00512">
    <property type="entry name" value="HisKA"/>
    <property type="match status" value="1"/>
</dbReference>
<dbReference type="PANTHER" id="PTHR43065:SF10">
    <property type="entry name" value="PEROXIDE STRESS-ACTIVATED HISTIDINE KINASE MAK3"/>
    <property type="match status" value="1"/>
</dbReference>
<dbReference type="AlphaFoldDB" id="A0A162MWT7"/>
<protein>
    <recommendedName>
        <fullName evidence="2">histidine kinase</fullName>
        <ecNumber evidence="2">2.7.13.3</ecNumber>
    </recommendedName>
</protein>
<accession>A0A162MWT7</accession>
<evidence type="ECO:0000256" key="2">
    <source>
        <dbReference type="ARBA" id="ARBA00012438"/>
    </source>
</evidence>
<dbReference type="InterPro" id="IPR005467">
    <property type="entry name" value="His_kinase_dom"/>
</dbReference>
<dbReference type="STRING" id="520767.ATZ99_03550"/>
<dbReference type="CDD" id="cd00082">
    <property type="entry name" value="HisKA"/>
    <property type="match status" value="1"/>
</dbReference>
<name>A0A162MWT7_9FIRM</name>
<dbReference type="GO" id="GO:0000155">
    <property type="term" value="F:phosphorelay sensor kinase activity"/>
    <property type="evidence" value="ECO:0007669"/>
    <property type="project" value="InterPro"/>
</dbReference>
<dbReference type="Pfam" id="PF02518">
    <property type="entry name" value="HATPase_c"/>
    <property type="match status" value="1"/>
</dbReference>
<dbReference type="SUPFAM" id="SSF55874">
    <property type="entry name" value="ATPase domain of HSP90 chaperone/DNA topoisomerase II/histidine kinase"/>
    <property type="match status" value="1"/>
</dbReference>
<dbReference type="SUPFAM" id="SSF47384">
    <property type="entry name" value="Homodimeric domain of signal transducing histidine kinase"/>
    <property type="match status" value="1"/>
</dbReference>
<evidence type="ECO:0000256" key="8">
    <source>
        <dbReference type="ARBA" id="ARBA00023012"/>
    </source>
</evidence>
<dbReference type="EMBL" id="LOHZ01000019">
    <property type="protein sequence ID" value="KYO68044.1"/>
    <property type="molecule type" value="Genomic_DNA"/>
</dbReference>
<proteinExistence type="predicted"/>
<dbReference type="EC" id="2.7.13.3" evidence="2"/>
<dbReference type="OrthoDB" id="9796330at2"/>
<feature type="domain" description="Histidine kinase" evidence="9">
    <location>
        <begin position="59"/>
        <end position="265"/>
    </location>
</feature>
<keyword evidence="4 10" id="KW-0808">Transferase</keyword>
<keyword evidence="6 10" id="KW-0418">Kinase</keyword>
<dbReference type="PANTHER" id="PTHR43065">
    <property type="entry name" value="SENSOR HISTIDINE KINASE"/>
    <property type="match status" value="1"/>
</dbReference>
<reference evidence="10 11" key="1">
    <citation type="submission" date="2015-12" db="EMBL/GenBank/DDBJ databases">
        <title>Draft genome of Thermovenabulum gondwanense isolated from a red thermophilic microbial mat colonisisng an outflow channel of a bore well.</title>
        <authorList>
            <person name="Patel B.K."/>
        </authorList>
    </citation>
    <scope>NUCLEOTIDE SEQUENCE [LARGE SCALE GENOMIC DNA]</scope>
    <source>
        <strain evidence="10 11">R270</strain>
    </source>
</reference>
<dbReference type="InterPro" id="IPR004358">
    <property type="entry name" value="Sig_transdc_His_kin-like_C"/>
</dbReference>
<dbReference type="GO" id="GO:0005524">
    <property type="term" value="F:ATP binding"/>
    <property type="evidence" value="ECO:0007669"/>
    <property type="project" value="UniProtKB-KW"/>
</dbReference>
<keyword evidence="8" id="KW-0902">Two-component regulatory system</keyword>
<dbReference type="Gene3D" id="3.30.565.10">
    <property type="entry name" value="Histidine kinase-like ATPase, C-terminal domain"/>
    <property type="match status" value="1"/>
</dbReference>
<keyword evidence="11" id="KW-1185">Reference proteome</keyword>
<evidence type="ECO:0000256" key="1">
    <source>
        <dbReference type="ARBA" id="ARBA00000085"/>
    </source>
</evidence>
<dbReference type="SMART" id="SM00388">
    <property type="entry name" value="HisKA"/>
    <property type="match status" value="1"/>
</dbReference>
<comment type="caution">
    <text evidence="10">The sequence shown here is derived from an EMBL/GenBank/DDBJ whole genome shotgun (WGS) entry which is preliminary data.</text>
</comment>
<sequence length="267" mass="30915">MNLDRPHKIIIKNKINETDYSTYIFNVTPYCLKIDEIGKNFLIHIEEEDDVSKNNFFSTLMHEVKNPITAIKGYLKLLELSLDETDGRRKFIYNSLQELERIEGLAKDILLIYKSINCNIQKINLKEVLEQIFDFYEAEMKKRNIDYTLCLSDDVNVMGDRNLLNILFANLLLNAMDAVKEKGFIAVRSTPLENRVLVEFEDNGEGMDEYIKSQLFTPFFTTKEKGTGLGLYLCKKIVENHGGVIYFNSEKGKGTVFYIELPFVNES</sequence>
<evidence type="ECO:0000313" key="11">
    <source>
        <dbReference type="Proteomes" id="UP000075737"/>
    </source>
</evidence>
<dbReference type="InterPro" id="IPR036097">
    <property type="entry name" value="HisK_dim/P_sf"/>
</dbReference>
<dbReference type="PRINTS" id="PR00344">
    <property type="entry name" value="BCTRLSENSOR"/>
</dbReference>
<evidence type="ECO:0000256" key="4">
    <source>
        <dbReference type="ARBA" id="ARBA00022679"/>
    </source>
</evidence>
<keyword evidence="3" id="KW-0597">Phosphoprotein</keyword>